<gene>
    <name evidence="3" type="ORF">EVOR1521_LOCUS20538</name>
</gene>
<feature type="transmembrane region" description="Helical" evidence="2">
    <location>
        <begin position="125"/>
        <end position="144"/>
    </location>
</feature>
<keyword evidence="2" id="KW-1133">Transmembrane helix</keyword>
<name>A0AA36IZ53_9DINO</name>
<keyword evidence="4" id="KW-1185">Reference proteome</keyword>
<evidence type="ECO:0000313" key="3">
    <source>
        <dbReference type="EMBL" id="CAJ1396281.1"/>
    </source>
</evidence>
<reference evidence="3" key="1">
    <citation type="submission" date="2023-08" db="EMBL/GenBank/DDBJ databases">
        <authorList>
            <person name="Chen Y."/>
            <person name="Shah S."/>
            <person name="Dougan E. K."/>
            <person name="Thang M."/>
            <person name="Chan C."/>
        </authorList>
    </citation>
    <scope>NUCLEOTIDE SEQUENCE</scope>
</reference>
<feature type="transmembrane region" description="Helical" evidence="2">
    <location>
        <begin position="312"/>
        <end position="336"/>
    </location>
</feature>
<feature type="transmembrane region" description="Helical" evidence="2">
    <location>
        <begin position="87"/>
        <end position="105"/>
    </location>
</feature>
<dbReference type="Proteomes" id="UP001178507">
    <property type="component" value="Unassembled WGS sequence"/>
</dbReference>
<keyword evidence="2" id="KW-0812">Transmembrane</keyword>
<dbReference type="EMBL" id="CAUJNA010003225">
    <property type="protein sequence ID" value="CAJ1396281.1"/>
    <property type="molecule type" value="Genomic_DNA"/>
</dbReference>
<comment type="caution">
    <text evidence="3">The sequence shown here is derived from an EMBL/GenBank/DDBJ whole genome shotgun (WGS) entry which is preliminary data.</text>
</comment>
<protein>
    <submittedName>
        <fullName evidence="3">Uncharacterized protein</fullName>
    </submittedName>
</protein>
<organism evidence="3 4">
    <name type="scientific">Effrenium voratum</name>
    <dbReference type="NCBI Taxonomy" id="2562239"/>
    <lineage>
        <taxon>Eukaryota</taxon>
        <taxon>Sar</taxon>
        <taxon>Alveolata</taxon>
        <taxon>Dinophyceae</taxon>
        <taxon>Suessiales</taxon>
        <taxon>Symbiodiniaceae</taxon>
        <taxon>Effrenium</taxon>
    </lineage>
</organism>
<feature type="region of interest" description="Disordered" evidence="1">
    <location>
        <begin position="1"/>
        <end position="23"/>
    </location>
</feature>
<evidence type="ECO:0000256" key="2">
    <source>
        <dbReference type="SAM" id="Phobius"/>
    </source>
</evidence>
<keyword evidence="2" id="KW-0472">Membrane</keyword>
<feature type="transmembrane region" description="Helical" evidence="2">
    <location>
        <begin position="271"/>
        <end position="292"/>
    </location>
</feature>
<feature type="transmembrane region" description="Helical" evidence="2">
    <location>
        <begin position="236"/>
        <end position="264"/>
    </location>
</feature>
<evidence type="ECO:0000313" key="4">
    <source>
        <dbReference type="Proteomes" id="UP001178507"/>
    </source>
</evidence>
<accession>A0AA36IZ53</accession>
<proteinExistence type="predicted"/>
<dbReference type="AlphaFoldDB" id="A0AA36IZ53"/>
<sequence>MGRPAPAPAPEAPAPAPGPTPGLRPPVYPAYPIYPTYLPPDSKPEPEDVHSLMPDLISPAKAETTDRYGTLRDPFSDLLQPETMQPIYLLPVMNGLKQLFTFFVFGFDVKFKPKDSSKMTKILKLIVSSVVKVAFIAFAINAMHQDFERFGRRHQVEEGSKYNEVLTLMAVWCTSPNFAAGLGLWGQLSIQSPGAVFKDDIEDANYRTLWSPFGYKHIKFPLCLAGSSWLAVMKQIYALVLLPYVIPAMALEFLTSILFCYWVIFESRMLCLIKCLQVHVVTLLAAAVWLLSLGHFGSNGFAKYWTSLWPFVYMYMVYIFASFFVPVFMAILYGILTGAPLAQISKGIGCMQDSTRDDPGRVHTFARKVRKVFCDDDGDGAGFCGRCFTYLEAVYARVMPHRELQLEEDDRGLLLRLDSHKLMHDFTFKRGSSATSTSTAIERIRRELLKLRAKYQGEHSESDSEDMVFQQGEFTWWQALVGDETCNDGDVNLRKDPQLEDDLNSKETSLDDAEVQIVMLTIRAMAEVAIIQALVIFLVRTLKGNSFSDFVNAMHITIQERHIRDYINHLMTIGEEKIGKIFNAVWTLI</sequence>
<evidence type="ECO:0000256" key="1">
    <source>
        <dbReference type="SAM" id="MobiDB-lite"/>
    </source>
</evidence>